<comment type="caution">
    <text evidence="1">The sequence shown here is derived from an EMBL/GenBank/DDBJ whole genome shotgun (WGS) entry which is preliminary data.</text>
</comment>
<accession>B3JH48</accession>
<name>B3JH48_9BACT</name>
<reference evidence="1 2" key="2">
    <citation type="submission" date="2008-04" db="EMBL/GenBank/DDBJ databases">
        <authorList>
            <person name="Fulton L."/>
            <person name="Clifton S."/>
            <person name="Fulton B."/>
            <person name="Xu J."/>
            <person name="Minx P."/>
            <person name="Pepin K.H."/>
            <person name="Johnson M."/>
            <person name="Thiruvilangam P."/>
            <person name="Bhonagiri V."/>
            <person name="Nash W.E."/>
            <person name="Mardis E.R."/>
            <person name="Wilson R.K."/>
        </authorList>
    </citation>
    <scope>NUCLEOTIDE SEQUENCE [LARGE SCALE GENOMIC DNA]</scope>
    <source>
        <strain evidence="1 2">DSM 17136</strain>
    </source>
</reference>
<dbReference type="EMBL" id="ABIY02000071">
    <property type="protein sequence ID" value="EDV01792.1"/>
    <property type="molecule type" value="Genomic_DNA"/>
</dbReference>
<reference evidence="1 2" key="1">
    <citation type="submission" date="2008-04" db="EMBL/GenBank/DDBJ databases">
        <title>Draft genome sequence of Bacteroides coprocola (DSM 17136).</title>
        <authorList>
            <person name="Sudarsanam P."/>
            <person name="Ley R."/>
            <person name="Guruge J."/>
            <person name="Turnbaugh P.J."/>
            <person name="Mahowald M."/>
            <person name="Liep D."/>
            <person name="Gordon J."/>
        </authorList>
    </citation>
    <scope>NUCLEOTIDE SEQUENCE [LARGE SCALE GENOMIC DNA]</scope>
    <source>
        <strain evidence="1 2">DSM 17136</strain>
    </source>
</reference>
<organism evidence="1 2">
    <name type="scientific">Phocaeicola coprocola DSM 17136</name>
    <dbReference type="NCBI Taxonomy" id="470145"/>
    <lineage>
        <taxon>Bacteria</taxon>
        <taxon>Pseudomonadati</taxon>
        <taxon>Bacteroidota</taxon>
        <taxon>Bacteroidia</taxon>
        <taxon>Bacteroidales</taxon>
        <taxon>Bacteroidaceae</taxon>
        <taxon>Phocaeicola</taxon>
    </lineage>
</organism>
<evidence type="ECO:0000313" key="2">
    <source>
        <dbReference type="Proteomes" id="UP000003146"/>
    </source>
</evidence>
<evidence type="ECO:0000313" key="1">
    <source>
        <dbReference type="EMBL" id="EDV01792.1"/>
    </source>
</evidence>
<dbReference type="STRING" id="470145.BACCOP_01204"/>
<gene>
    <name evidence="1" type="ORF">BACCOP_01204</name>
</gene>
<protein>
    <submittedName>
        <fullName evidence="1">Uncharacterized protein</fullName>
    </submittedName>
</protein>
<dbReference type="HOGENOM" id="CLU_1451705_0_0_10"/>
<dbReference type="AlphaFoldDB" id="B3JH48"/>
<sequence>MLLCFFRCTRKGTFDNGYFYLLPDAPSAFFVVVRCLSRADDLQSLRYRVVEDDSVAELAVHPYRIPRHHESRAFLHFRHVEYHPGDEAVGETGATRVVPDCEAVLVVGDEHVPVLRPVLVMGDAQPVAGVKAEIVAQYPAEVHAAVAAYRDHPLALVGQCRVGVALVVNCQFHRNFFLIGSLYIII</sequence>
<dbReference type="Proteomes" id="UP000003146">
    <property type="component" value="Unassembled WGS sequence"/>
</dbReference>
<proteinExistence type="predicted"/>